<dbReference type="EMBL" id="JBHTCK010000001">
    <property type="protein sequence ID" value="MFC7349397.1"/>
    <property type="molecule type" value="Genomic_DNA"/>
</dbReference>
<protein>
    <submittedName>
        <fullName evidence="1">Uncharacterized protein</fullName>
    </submittedName>
</protein>
<keyword evidence="2" id="KW-1185">Reference proteome</keyword>
<organism evidence="1 2">
    <name type="scientific">Streptomyces caviscabies</name>
    <dbReference type="NCBI Taxonomy" id="90079"/>
    <lineage>
        <taxon>Bacteria</taxon>
        <taxon>Bacillati</taxon>
        <taxon>Actinomycetota</taxon>
        <taxon>Actinomycetes</taxon>
        <taxon>Kitasatosporales</taxon>
        <taxon>Streptomycetaceae</taxon>
        <taxon>Streptomyces</taxon>
    </lineage>
</organism>
<reference evidence="2" key="1">
    <citation type="journal article" date="2019" name="Int. J. Syst. Evol. Microbiol.">
        <title>The Global Catalogue of Microorganisms (GCM) 10K type strain sequencing project: providing services to taxonomists for standard genome sequencing and annotation.</title>
        <authorList>
            <consortium name="The Broad Institute Genomics Platform"/>
            <consortium name="The Broad Institute Genome Sequencing Center for Infectious Disease"/>
            <person name="Wu L."/>
            <person name="Ma J."/>
        </authorList>
    </citation>
    <scope>NUCLEOTIDE SEQUENCE [LARGE SCALE GENOMIC DNA]</scope>
    <source>
        <strain evidence="2">ICMP 19430</strain>
    </source>
</reference>
<name>A0ABW2M741_9ACTN</name>
<comment type="caution">
    <text evidence="1">The sequence shown here is derived from an EMBL/GenBank/DDBJ whole genome shotgun (WGS) entry which is preliminary data.</text>
</comment>
<dbReference type="Proteomes" id="UP001596509">
    <property type="component" value="Unassembled WGS sequence"/>
</dbReference>
<dbReference type="RefSeq" id="WP_249625712.1">
    <property type="nucleotide sequence ID" value="NZ_JBHTCK010000001.1"/>
</dbReference>
<evidence type="ECO:0000313" key="2">
    <source>
        <dbReference type="Proteomes" id="UP001596509"/>
    </source>
</evidence>
<evidence type="ECO:0000313" key="1">
    <source>
        <dbReference type="EMBL" id="MFC7349397.1"/>
    </source>
</evidence>
<accession>A0ABW2M741</accession>
<gene>
    <name evidence="1" type="ORF">ACFQW9_01965</name>
</gene>
<sequence length="154" mass="16479">MAEALLCTGLDPDDPDAETLVVVVSDVPDHHERAAARLASYGYEGDGCLYLVQTDGWAERRLEGDLLTVDIVAHPALLRGLEVDRERFSAPSSADPAALRLLRVETRVDPAAYGRASEVTLVLTAPAGTPAEEAVALVRSGEDRPLVLTPPPER</sequence>
<proteinExistence type="predicted"/>